<comment type="caution">
    <text evidence="2">The sequence shown here is derived from an EMBL/GenBank/DDBJ whole genome shotgun (WGS) entry which is preliminary data.</text>
</comment>
<evidence type="ECO:0000256" key="1">
    <source>
        <dbReference type="SAM" id="MobiDB-lite"/>
    </source>
</evidence>
<dbReference type="RefSeq" id="WP_190113304.1">
    <property type="nucleotide sequence ID" value="NZ_BMVB01000047.1"/>
</dbReference>
<reference evidence="2" key="1">
    <citation type="journal article" date="2014" name="Int. J. Syst. Evol. Microbiol.">
        <title>Complete genome sequence of Corynebacterium casei LMG S-19264T (=DSM 44701T), isolated from a smear-ripened cheese.</title>
        <authorList>
            <consortium name="US DOE Joint Genome Institute (JGI-PGF)"/>
            <person name="Walter F."/>
            <person name="Albersmeier A."/>
            <person name="Kalinowski J."/>
            <person name="Ruckert C."/>
        </authorList>
    </citation>
    <scope>NUCLEOTIDE SEQUENCE</scope>
    <source>
        <strain evidence="2">JCM 4633</strain>
    </source>
</reference>
<organism evidence="2 3">
    <name type="scientific">Streptomyces cinnamoneus</name>
    <name type="common">Streptoverticillium cinnamoneum</name>
    <dbReference type="NCBI Taxonomy" id="53446"/>
    <lineage>
        <taxon>Bacteria</taxon>
        <taxon>Bacillati</taxon>
        <taxon>Actinomycetota</taxon>
        <taxon>Actinomycetes</taxon>
        <taxon>Kitasatosporales</taxon>
        <taxon>Streptomycetaceae</taxon>
        <taxon>Streptomyces</taxon>
        <taxon>Streptomyces cinnamoneus group</taxon>
    </lineage>
</organism>
<proteinExistence type="predicted"/>
<dbReference type="Proteomes" id="UP000646244">
    <property type="component" value="Unassembled WGS sequence"/>
</dbReference>
<evidence type="ECO:0000313" key="2">
    <source>
        <dbReference type="EMBL" id="GHC74493.1"/>
    </source>
</evidence>
<dbReference type="AlphaFoldDB" id="A0A918U1D4"/>
<accession>A0A918U1D4</accession>
<gene>
    <name evidence="2" type="ORF">GCM10010507_62370</name>
</gene>
<reference evidence="2" key="2">
    <citation type="submission" date="2020-09" db="EMBL/GenBank/DDBJ databases">
        <authorList>
            <person name="Sun Q."/>
            <person name="Ohkuma M."/>
        </authorList>
    </citation>
    <scope>NUCLEOTIDE SEQUENCE</scope>
    <source>
        <strain evidence="2">JCM 4633</strain>
    </source>
</reference>
<name>A0A918U1D4_STRCJ</name>
<feature type="region of interest" description="Disordered" evidence="1">
    <location>
        <begin position="1"/>
        <end position="40"/>
    </location>
</feature>
<sequence length="79" mass="8555">MSETNRPATAGDALRAKVAEVNARSRRGRGQPEVAALPSPPCETCRQIKGSRYRAVEAGDRQEAARMAVAMGIHQREAH</sequence>
<protein>
    <submittedName>
        <fullName evidence="2">Uncharacterized protein</fullName>
    </submittedName>
</protein>
<dbReference type="EMBL" id="BMVB01000047">
    <property type="protein sequence ID" value="GHC74493.1"/>
    <property type="molecule type" value="Genomic_DNA"/>
</dbReference>
<evidence type="ECO:0000313" key="3">
    <source>
        <dbReference type="Proteomes" id="UP000646244"/>
    </source>
</evidence>